<dbReference type="AlphaFoldDB" id="A0A6A3CL92"/>
<keyword evidence="2" id="KW-1185">Reference proteome</keyword>
<evidence type="ECO:0000313" key="2">
    <source>
        <dbReference type="Proteomes" id="UP000436088"/>
    </source>
</evidence>
<comment type="caution">
    <text evidence="1">The sequence shown here is derived from an EMBL/GenBank/DDBJ whole genome shotgun (WGS) entry which is preliminary data.</text>
</comment>
<gene>
    <name evidence="1" type="ORF">F3Y22_tig00003041pilonHSYRG01067</name>
</gene>
<dbReference type="EMBL" id="VEPZ02000209">
    <property type="protein sequence ID" value="KAE8730185.1"/>
    <property type="molecule type" value="Genomic_DNA"/>
</dbReference>
<organism evidence="1 2">
    <name type="scientific">Hibiscus syriacus</name>
    <name type="common">Rose of Sharon</name>
    <dbReference type="NCBI Taxonomy" id="106335"/>
    <lineage>
        <taxon>Eukaryota</taxon>
        <taxon>Viridiplantae</taxon>
        <taxon>Streptophyta</taxon>
        <taxon>Embryophyta</taxon>
        <taxon>Tracheophyta</taxon>
        <taxon>Spermatophyta</taxon>
        <taxon>Magnoliopsida</taxon>
        <taxon>eudicotyledons</taxon>
        <taxon>Gunneridae</taxon>
        <taxon>Pentapetalae</taxon>
        <taxon>rosids</taxon>
        <taxon>malvids</taxon>
        <taxon>Malvales</taxon>
        <taxon>Malvaceae</taxon>
        <taxon>Malvoideae</taxon>
        <taxon>Hibiscus</taxon>
    </lineage>
</organism>
<protein>
    <submittedName>
        <fullName evidence="1">Uncharacterized protein</fullName>
    </submittedName>
</protein>
<dbReference type="Proteomes" id="UP000436088">
    <property type="component" value="Unassembled WGS sequence"/>
</dbReference>
<proteinExistence type="predicted"/>
<name>A0A6A3CL92_HIBSY</name>
<accession>A0A6A3CL92</accession>
<sequence length="307" mass="34771">MFSASGDGQGFFGWGGGFYSHHRCGRRIGPKMGSRSNGCEMRRLVKLGLGNPNWKPKYLGFLVGSGPVLISSSYYELSAGDDDDLLSVIESFKRLNKLLMSSSHYELSLERNKQKKLEKKLLNEDDHAVHLLIPMIGSVIFTKPDQITQRILPEDAIEHIHLLNSMIGFTKPNQIIQRTLPEDAIEHIHLLNSMIGSVQPDQITQRTLPEDAIEHIHLLNSMIGSVQPDQITQRTLPEDAIEQIHFSVNVWTKISQHLFDVEPEFVDSKYFHATTLKRVIFIILPINNRFSLILLPPCADVFPLTKK</sequence>
<evidence type="ECO:0000313" key="1">
    <source>
        <dbReference type="EMBL" id="KAE8730185.1"/>
    </source>
</evidence>
<reference evidence="1" key="1">
    <citation type="submission" date="2019-09" db="EMBL/GenBank/DDBJ databases">
        <title>Draft genome information of white flower Hibiscus syriacus.</title>
        <authorList>
            <person name="Kim Y.-M."/>
        </authorList>
    </citation>
    <scope>NUCLEOTIDE SEQUENCE [LARGE SCALE GENOMIC DNA]</scope>
    <source>
        <strain evidence="1">YM2019G1</strain>
    </source>
</reference>